<sequence length="536" mass="53852">MSRTRAALLVALAAAGLAAGGCGNPSFDRRIDQGGRGVGEACTRASDCRSGLCLSRVCAASIPAGACSPSGRRPAIALGAVAGPAERPADVPDPPCALPVNTAVIGPVQERGTHVPGDEVSFDVPPGTTGFTLYLQEVDGTAPEAVDWPGAGPAANAPFPQLVLDAGGARFYDDAASPPIVDGSRDYSQWLLFYAGVIPAAGAVTIPNTTTALDRVRSDGQLAPGAWRFTLNDLAAACTTTAGCTGGSTAGRYDVKVVTRAGPLLSTGTLDLEIYLVSSDPAHPEYTAANAAADPSTNATAAQFRRLVDGLQSLFARAGVCLGTVTFHDVPDWARTELSTPSIDDSGPCSELARLFRLAVPRNAVHLFLVDELTTSASGSGGTVVGLDGSIPGPSGVPGGVNSGAAVVLADLGAEAAPGACSPASPFSVAACGTDVVSYIAAHEAGHWLGLYHTTEATGTALDPLADTPGCPCGTCRPASSPLPCGSALLSAPQCAGGSGCGGGDNLMFWQIDPSVARGTLTPQQGEVVRLNPAVR</sequence>
<dbReference type="PROSITE" id="PS51257">
    <property type="entry name" value="PROKAR_LIPOPROTEIN"/>
    <property type="match status" value="1"/>
</dbReference>
<accession>B8JAT3</accession>
<dbReference type="EMBL" id="CP001359">
    <property type="protein sequence ID" value="ACL67582.1"/>
    <property type="molecule type" value="Genomic_DNA"/>
</dbReference>
<organism evidence="2 3">
    <name type="scientific">Anaeromyxobacter dehalogenans (strain ATCC BAA-258 / DSM 21875 / 2CP-1)</name>
    <dbReference type="NCBI Taxonomy" id="455488"/>
    <lineage>
        <taxon>Bacteria</taxon>
        <taxon>Pseudomonadati</taxon>
        <taxon>Myxococcota</taxon>
        <taxon>Myxococcia</taxon>
        <taxon>Myxococcales</taxon>
        <taxon>Cystobacterineae</taxon>
        <taxon>Anaeromyxobacteraceae</taxon>
        <taxon>Anaeromyxobacter</taxon>
    </lineage>
</organism>
<keyword evidence="3" id="KW-1185">Reference proteome</keyword>
<feature type="chain" id="PRO_5002872678" description="Peptidase M43 pregnancy-associated plasma-A domain-containing protein" evidence="1">
    <location>
        <begin position="20"/>
        <end position="536"/>
    </location>
</feature>
<feature type="signal peptide" evidence="1">
    <location>
        <begin position="1"/>
        <end position="19"/>
    </location>
</feature>
<evidence type="ECO:0000313" key="2">
    <source>
        <dbReference type="EMBL" id="ACL67582.1"/>
    </source>
</evidence>
<dbReference type="Proteomes" id="UP000007089">
    <property type="component" value="Chromosome"/>
</dbReference>
<dbReference type="HOGENOM" id="CLU_507763_0_0_7"/>
<dbReference type="InterPro" id="IPR024079">
    <property type="entry name" value="MetalloPept_cat_dom_sf"/>
</dbReference>
<keyword evidence="1" id="KW-0732">Signal</keyword>
<evidence type="ECO:0000256" key="1">
    <source>
        <dbReference type="SAM" id="SignalP"/>
    </source>
</evidence>
<dbReference type="KEGG" id="acp:A2cp1_4265"/>
<proteinExistence type="predicted"/>
<protein>
    <recommendedName>
        <fullName evidence="4">Peptidase M43 pregnancy-associated plasma-A domain-containing protein</fullName>
    </recommendedName>
</protein>
<dbReference type="RefSeq" id="WP_015935288.1">
    <property type="nucleotide sequence ID" value="NC_011891.1"/>
</dbReference>
<evidence type="ECO:0008006" key="4">
    <source>
        <dbReference type="Google" id="ProtNLM"/>
    </source>
</evidence>
<evidence type="ECO:0000313" key="3">
    <source>
        <dbReference type="Proteomes" id="UP000007089"/>
    </source>
</evidence>
<dbReference type="GO" id="GO:0008237">
    <property type="term" value="F:metallopeptidase activity"/>
    <property type="evidence" value="ECO:0007669"/>
    <property type="project" value="InterPro"/>
</dbReference>
<dbReference type="Gene3D" id="3.40.390.10">
    <property type="entry name" value="Collagenase (Catalytic Domain)"/>
    <property type="match status" value="1"/>
</dbReference>
<dbReference type="SUPFAM" id="SSF55486">
    <property type="entry name" value="Metalloproteases ('zincins'), catalytic domain"/>
    <property type="match status" value="1"/>
</dbReference>
<name>B8JAT3_ANAD2</name>
<dbReference type="AlphaFoldDB" id="B8JAT3"/>
<gene>
    <name evidence="2" type="ordered locus">A2cp1_4265</name>
</gene>
<reference evidence="2" key="1">
    <citation type="submission" date="2009-01" db="EMBL/GenBank/DDBJ databases">
        <title>Complete sequence of Anaeromyxobacter dehalogenans 2CP-1.</title>
        <authorList>
            <consortium name="US DOE Joint Genome Institute"/>
            <person name="Lucas S."/>
            <person name="Copeland A."/>
            <person name="Lapidus A."/>
            <person name="Glavina del Rio T."/>
            <person name="Dalin E."/>
            <person name="Tice H."/>
            <person name="Bruce D."/>
            <person name="Goodwin L."/>
            <person name="Pitluck S."/>
            <person name="Saunders E."/>
            <person name="Brettin T."/>
            <person name="Detter J.C."/>
            <person name="Han C."/>
            <person name="Larimer F."/>
            <person name="Land M."/>
            <person name="Hauser L."/>
            <person name="Kyrpides N."/>
            <person name="Ovchinnikova G."/>
            <person name="Beliaev A.S."/>
            <person name="Richardson P."/>
        </authorList>
    </citation>
    <scope>NUCLEOTIDE SEQUENCE</scope>
    <source>
        <strain evidence="2">2CP-1</strain>
    </source>
</reference>